<feature type="domain" description="SWIM-type" evidence="2">
    <location>
        <begin position="338"/>
        <end position="357"/>
    </location>
</feature>
<dbReference type="EMBL" id="SZYD01000013">
    <property type="protein sequence ID" value="KAD4385943.1"/>
    <property type="molecule type" value="Genomic_DNA"/>
</dbReference>
<dbReference type="OrthoDB" id="1918246at2759"/>
<dbReference type="Proteomes" id="UP000326396">
    <property type="component" value="Linkage Group LG3"/>
</dbReference>
<dbReference type="GO" id="GO:0008270">
    <property type="term" value="F:zinc ion binding"/>
    <property type="evidence" value="ECO:0007669"/>
    <property type="project" value="InterPro"/>
</dbReference>
<evidence type="ECO:0000313" key="4">
    <source>
        <dbReference type="Proteomes" id="UP000326396"/>
    </source>
</evidence>
<dbReference type="InterPro" id="IPR007527">
    <property type="entry name" value="Znf_SWIM"/>
</dbReference>
<feature type="compositionally biased region" description="Acidic residues" evidence="1">
    <location>
        <begin position="120"/>
        <end position="137"/>
    </location>
</feature>
<sequence>MMDMYKIKLRYGGYFRLCKNSTTKRYCFGFQKCIHINKYIHYYDDLIEEVATHYPKDRGFVFSLWHIDIFDTKQSYIKVDSSENFQLMLDMYEVERELTVYVMTSDNVETSSMHKRAWGDVDDEQHDEEESEYSLSDDSDHSHYITDHEAEDEDFGPNYIREPHSCTRCYKDANKVVTQGWIASVVKDMVRSDGNVSAIELQKWVKKKYNIDVPYIKVYRGKEQAYNDMHGKWEDSFMKTNAFKEELLRRNLGSIVEVDFESKGNKWEDSFMKTNAFKEELPSMNDCEVRYKPVLDLLDSIREKIMVRLDNKRRIWASMKFAEVVKIAEVKYKDKRWEVSLDERECSCRRWQVNGIPSYGLQVSPMPIKDQWVNGDNEEKIYPPVIK</sequence>
<organism evidence="3 4">
    <name type="scientific">Mikania micrantha</name>
    <name type="common">bitter vine</name>
    <dbReference type="NCBI Taxonomy" id="192012"/>
    <lineage>
        <taxon>Eukaryota</taxon>
        <taxon>Viridiplantae</taxon>
        <taxon>Streptophyta</taxon>
        <taxon>Embryophyta</taxon>
        <taxon>Tracheophyta</taxon>
        <taxon>Spermatophyta</taxon>
        <taxon>Magnoliopsida</taxon>
        <taxon>eudicotyledons</taxon>
        <taxon>Gunneridae</taxon>
        <taxon>Pentapetalae</taxon>
        <taxon>asterids</taxon>
        <taxon>campanulids</taxon>
        <taxon>Asterales</taxon>
        <taxon>Asteraceae</taxon>
        <taxon>Asteroideae</taxon>
        <taxon>Heliantheae alliance</taxon>
        <taxon>Eupatorieae</taxon>
        <taxon>Mikania</taxon>
    </lineage>
</organism>
<evidence type="ECO:0000256" key="1">
    <source>
        <dbReference type="SAM" id="MobiDB-lite"/>
    </source>
</evidence>
<protein>
    <recommendedName>
        <fullName evidence="2">SWIM-type domain-containing protein</fullName>
    </recommendedName>
</protein>
<name>A0A5N6N8E7_9ASTR</name>
<gene>
    <name evidence="3" type="ORF">E3N88_26112</name>
</gene>
<dbReference type="PANTHER" id="PTHR31973:SF188">
    <property type="entry name" value="POLYPROTEIN, PUTATIVE-RELATED"/>
    <property type="match status" value="1"/>
</dbReference>
<keyword evidence="4" id="KW-1185">Reference proteome</keyword>
<dbReference type="AlphaFoldDB" id="A0A5N6N8E7"/>
<proteinExistence type="predicted"/>
<dbReference type="Pfam" id="PF04434">
    <property type="entry name" value="SWIM"/>
    <property type="match status" value="1"/>
</dbReference>
<evidence type="ECO:0000313" key="3">
    <source>
        <dbReference type="EMBL" id="KAD4385943.1"/>
    </source>
</evidence>
<dbReference type="PANTHER" id="PTHR31973">
    <property type="entry name" value="POLYPROTEIN, PUTATIVE-RELATED"/>
    <property type="match status" value="1"/>
</dbReference>
<reference evidence="3 4" key="1">
    <citation type="submission" date="2019-05" db="EMBL/GenBank/DDBJ databases">
        <title>Mikania micrantha, genome provides insights into the molecular mechanism of rapid growth.</title>
        <authorList>
            <person name="Liu B."/>
        </authorList>
    </citation>
    <scope>NUCLEOTIDE SEQUENCE [LARGE SCALE GENOMIC DNA]</scope>
    <source>
        <strain evidence="3">NLD-2019</strain>
        <tissue evidence="3">Leaf</tissue>
    </source>
</reference>
<evidence type="ECO:0000259" key="2">
    <source>
        <dbReference type="Pfam" id="PF04434"/>
    </source>
</evidence>
<comment type="caution">
    <text evidence="3">The sequence shown here is derived from an EMBL/GenBank/DDBJ whole genome shotgun (WGS) entry which is preliminary data.</text>
</comment>
<feature type="region of interest" description="Disordered" evidence="1">
    <location>
        <begin position="115"/>
        <end position="142"/>
    </location>
</feature>
<accession>A0A5N6N8E7</accession>